<protein>
    <submittedName>
        <fullName evidence="2">Uncharacterized protein LOC142181590</fullName>
    </submittedName>
</protein>
<name>A0AC58UMJ5_TOBAC</name>
<reference evidence="1" key="1">
    <citation type="journal article" date="2014" name="Nat. Commun.">
        <title>The tobacco genome sequence and its comparison with those of tomato and potato.</title>
        <authorList>
            <person name="Sierro N."/>
            <person name="Battey J.N."/>
            <person name="Ouadi S."/>
            <person name="Bakaher N."/>
            <person name="Bovet L."/>
            <person name="Willig A."/>
            <person name="Goepfert S."/>
            <person name="Peitsch M.C."/>
            <person name="Ivanov N.V."/>
        </authorList>
    </citation>
    <scope>NUCLEOTIDE SEQUENCE [LARGE SCALE GENOMIC DNA]</scope>
</reference>
<keyword evidence="1" id="KW-1185">Reference proteome</keyword>
<sequence>MKESEMVDYFLQALEPTYYGHLVSAVGKSFNEVVKMGGMVEEGLKSNKIMSYSAIKATTQAIQGSIGGIGKKKREEAAMVDSGTWSGSRGSPYHYNQPRPHQQTYHHNPPQHYYPPPEPHFSVHHAQAYNQPPAHTQWRAPVLPNTYPHSRAYQNTPGPSFRPSQALKGERLQKKKTFTPLGESYTSLFHRLKQLDMPIQSKLPNPPPKNLDYTISCEYYSGTPGHDTEKCWHLKSAIQELIDINRIEVQAPEAPNINRNPMPAHQEANMIEIVHAEGEPKKPSQTVMMIQSSGVRTNEQSVDEKLVLKQIKKSVELSMAVAKGSLSKVATKQEGVKVIVPGAASKSIIIVEGARADWVIIKPVIQLPIINSKAIPWNYERVTMMYKGKEVKEEICEVQGLTRSGRCFTPEELRRAKNNPALIKKAVTGEEAEEFLRKMKLHDYSIVEQLRKTPAQISLLSLLIHSDEHRQALMKILNEAHVPDKISVNHLEKIANKIFEANRVTFSDDELPVEGIEHNKALYLTLKCENSMVTRVLVDNGSSANICPLSTLSKLKIEDERIHKNSICVRGFDDGGKDSVGDIVLELTIGPVEFTMEFQVLDIAVSCNLLLGRPWIHAAKAVPSTLHQVVKFEWDRQEIVVHGEDSLCGRSNAIVPVIEVEDEQGPWVYQVSNTMLVENVPEGTYIPNPKITVTSVMVAYEMLKNGFVLGKGLGFSLQGIIQPVSLPENLETFGLGFKPTAADIRKARKLKQKAWVLPKPVPRLSKSFVKSGTRSRPVTTIPSSMINPDEELIERFKKLFDGVNMVESGEGPSNAEIQFVGPETKLNNWKATPLPIRRESW</sequence>
<accession>A0AC58UMJ5</accession>
<evidence type="ECO:0000313" key="2">
    <source>
        <dbReference type="RefSeq" id="XP_075110711.1"/>
    </source>
</evidence>
<organism evidence="1 2">
    <name type="scientific">Nicotiana tabacum</name>
    <name type="common">Common tobacco</name>
    <dbReference type="NCBI Taxonomy" id="4097"/>
    <lineage>
        <taxon>Eukaryota</taxon>
        <taxon>Viridiplantae</taxon>
        <taxon>Streptophyta</taxon>
        <taxon>Embryophyta</taxon>
        <taxon>Tracheophyta</taxon>
        <taxon>Spermatophyta</taxon>
        <taxon>Magnoliopsida</taxon>
        <taxon>eudicotyledons</taxon>
        <taxon>Gunneridae</taxon>
        <taxon>Pentapetalae</taxon>
        <taxon>asterids</taxon>
        <taxon>lamiids</taxon>
        <taxon>Solanales</taxon>
        <taxon>Solanaceae</taxon>
        <taxon>Nicotianoideae</taxon>
        <taxon>Nicotianeae</taxon>
        <taxon>Nicotiana</taxon>
    </lineage>
</organism>
<proteinExistence type="predicted"/>
<dbReference type="RefSeq" id="XP_075110711.1">
    <property type="nucleotide sequence ID" value="XM_075254610.1"/>
</dbReference>
<reference evidence="2" key="2">
    <citation type="submission" date="2025-08" db="UniProtKB">
        <authorList>
            <consortium name="RefSeq"/>
        </authorList>
    </citation>
    <scope>IDENTIFICATION</scope>
    <source>
        <tissue evidence="2">Leaf</tissue>
    </source>
</reference>
<dbReference type="Proteomes" id="UP000790787">
    <property type="component" value="Chromosome 6"/>
</dbReference>
<gene>
    <name evidence="2" type="primary">LOC142181590</name>
</gene>
<evidence type="ECO:0000313" key="1">
    <source>
        <dbReference type="Proteomes" id="UP000790787"/>
    </source>
</evidence>